<dbReference type="EMBL" id="BAAAYN010000131">
    <property type="protein sequence ID" value="GAA3399342.1"/>
    <property type="molecule type" value="Genomic_DNA"/>
</dbReference>
<dbReference type="RefSeq" id="WP_345734039.1">
    <property type="nucleotide sequence ID" value="NZ_BAAAYN010000131.1"/>
</dbReference>
<sequence>MNLTELAALPGAADRNFEALTRAIVSRRYGRLGPLRERRNQPGVEFYLRVEHSGVLGDPGRVWGWSCKWFELNAKHELSGGQRKLIEESVEKAVKYVDGLTDFVLCLPERPAKKDEEWIDGLGAAHGITTRLWTTENFEAELGGFDELRSTFFGELVLTPELLARAHERSVAPVTARWVPLLHTANHIEHRIDRVLLRPDTVSWLGERAEDIAIRVASLRAALASIDDDDIRSEAEHVAGDLDSFVGDMRAIVDAAGNLRPSEVRERLGDQQPPATSPRALRRLVLQLRKLRLPAALDVTGLAAEIRDVIQWITETSAAANVPLVALVGAAGHGKTHLAAQLTAPIDRPTAGVFIQGANLRSGGSLDDLARRIPGLKIDRFDDLLEALNSAGSRAGSQIPLIIDGLNEAEKPAEWRGLLAQLTPVLADYPYVNTVVTLREKLAEQVIPDAAAAMQLDWYRSEVSDLVTAYFDYYLINAAGSWLPTSLFENPLFLRMYCEAANHARQEPVGVEALPTSLIGVFERYRQVMVDRLADDPVRMSIPADEIRRRLAALAGEMWTRRVRRLPVDDARRILDAGETNWDESLFRRLEEEGVLFREDVDGSEDSETGFVFDLIAGYFIADVLLVRMRLSEVDERLAEEALWESLLGDEGHPLGEDVAFGLVGLVPRRFAAHHLWRYAPEHHRPWALAQELSAEAEFLDDGTVDELARLVSTPVSESSASRRRGGRGVFDRLWELRNSPAHRLNANFLDRALRQLPLPERDRKWTEWVREHADDLVVADLQQMIERWAATMDRAASDDLDGLAVAWLLTSTNRQVRDLATKALQRYGRPEPKRLFELATRMLDVDDLYVVERVVGAAFGAATAHQMPDPGGSFEHAFGRWLGELRDRFLEGGSSPTSYELLRGYVRASFELAGTLHPNVVPDGVNPLAVVLAAVPPAPVMADDDPNAAECDRTFGMDFENYVIGSAVEGRANYDSEHPEFRRARGEVMARVWELGWRAAVLGSVDDAIARYSSRSSRYSGNRAKVERYGKKYGWIAYYELIGRRDDAGLVRERWWGGGRNVSADIDPTFPDEPPPAPVHLPKWAPGSPTDDAEWLRGGTVNVPDEVWAPDVLHSVAGEWLLVEGYLTHDGGGRTVFGFFRTFLLESDDVESAVTLAGAIDYPGNDFFSALPTVRGVFAGEMPWSPRFEVRYGNGTEVDDDQYNLHPRPSIGADWQKEGIKAGQVAVTLEAPEGKSPAGLKGSYDVPSFEFAARFGLRQLPGTLDLVGLDGMRASVAFRGAEPWRGHLLYIRRDLLVQFAGHHKIVQIAWGERQVAVEWSSPPAWARATYETYGHVWRHIRVLNDN</sequence>
<evidence type="ECO:0000313" key="2">
    <source>
        <dbReference type="Proteomes" id="UP001501676"/>
    </source>
</evidence>
<dbReference type="InterPro" id="IPR027417">
    <property type="entry name" value="P-loop_NTPase"/>
</dbReference>
<evidence type="ECO:0000313" key="1">
    <source>
        <dbReference type="EMBL" id="GAA3399342.1"/>
    </source>
</evidence>
<comment type="caution">
    <text evidence="1">The sequence shown here is derived from an EMBL/GenBank/DDBJ whole genome shotgun (WGS) entry which is preliminary data.</text>
</comment>
<evidence type="ECO:0008006" key="3">
    <source>
        <dbReference type="Google" id="ProtNLM"/>
    </source>
</evidence>
<gene>
    <name evidence="1" type="ORF">GCM10020369_84850</name>
</gene>
<dbReference type="Proteomes" id="UP001501676">
    <property type="component" value="Unassembled WGS sequence"/>
</dbReference>
<dbReference type="SUPFAM" id="SSF52540">
    <property type="entry name" value="P-loop containing nucleoside triphosphate hydrolases"/>
    <property type="match status" value="1"/>
</dbReference>
<protein>
    <recommendedName>
        <fullName evidence="3">ATP-binding protein</fullName>
    </recommendedName>
</protein>
<accession>A0ABP6TEU0</accession>
<keyword evidence="2" id="KW-1185">Reference proteome</keyword>
<organism evidence="1 2">
    <name type="scientific">Cryptosporangium minutisporangium</name>
    <dbReference type="NCBI Taxonomy" id="113569"/>
    <lineage>
        <taxon>Bacteria</taxon>
        <taxon>Bacillati</taxon>
        <taxon>Actinomycetota</taxon>
        <taxon>Actinomycetes</taxon>
        <taxon>Cryptosporangiales</taxon>
        <taxon>Cryptosporangiaceae</taxon>
        <taxon>Cryptosporangium</taxon>
    </lineage>
</organism>
<proteinExistence type="predicted"/>
<name>A0ABP6TEU0_9ACTN</name>
<reference evidence="2" key="1">
    <citation type="journal article" date="2019" name="Int. J. Syst. Evol. Microbiol.">
        <title>The Global Catalogue of Microorganisms (GCM) 10K type strain sequencing project: providing services to taxonomists for standard genome sequencing and annotation.</title>
        <authorList>
            <consortium name="The Broad Institute Genomics Platform"/>
            <consortium name="The Broad Institute Genome Sequencing Center for Infectious Disease"/>
            <person name="Wu L."/>
            <person name="Ma J."/>
        </authorList>
    </citation>
    <scope>NUCLEOTIDE SEQUENCE [LARGE SCALE GENOMIC DNA]</scope>
    <source>
        <strain evidence="2">JCM 9458</strain>
    </source>
</reference>